<dbReference type="Pfam" id="PF01381">
    <property type="entry name" value="HTH_3"/>
    <property type="match status" value="1"/>
</dbReference>
<dbReference type="InterPro" id="IPR001387">
    <property type="entry name" value="Cro/C1-type_HTH"/>
</dbReference>
<dbReference type="RefSeq" id="WP_170842071.1">
    <property type="nucleotide sequence ID" value="NZ_FOCF01000019.1"/>
</dbReference>
<dbReference type="SUPFAM" id="SSF47413">
    <property type="entry name" value="lambda repressor-like DNA-binding domains"/>
    <property type="match status" value="2"/>
</dbReference>
<organism evidence="3 4">
    <name type="scientific">Sphingomonas gellani</name>
    <dbReference type="NCBI Taxonomy" id="1166340"/>
    <lineage>
        <taxon>Bacteria</taxon>
        <taxon>Pseudomonadati</taxon>
        <taxon>Pseudomonadota</taxon>
        <taxon>Alphaproteobacteria</taxon>
        <taxon>Sphingomonadales</taxon>
        <taxon>Sphingomonadaceae</taxon>
        <taxon>Sphingomonas</taxon>
    </lineage>
</organism>
<evidence type="ECO:0000313" key="4">
    <source>
        <dbReference type="Proteomes" id="UP000199206"/>
    </source>
</evidence>
<dbReference type="PANTHER" id="PTHR46797">
    <property type="entry name" value="HTH-TYPE TRANSCRIPTIONAL REGULATOR"/>
    <property type="match status" value="1"/>
</dbReference>
<dbReference type="CDD" id="cd00093">
    <property type="entry name" value="HTH_XRE"/>
    <property type="match status" value="2"/>
</dbReference>
<keyword evidence="1" id="KW-0238">DNA-binding</keyword>
<protein>
    <submittedName>
        <fullName evidence="3">Helix-turn-helix</fullName>
    </submittedName>
</protein>
<evidence type="ECO:0000313" key="3">
    <source>
        <dbReference type="EMBL" id="SEN86536.1"/>
    </source>
</evidence>
<dbReference type="Pfam" id="PF13560">
    <property type="entry name" value="HTH_31"/>
    <property type="match status" value="1"/>
</dbReference>
<dbReference type="Proteomes" id="UP000199206">
    <property type="component" value="Unassembled WGS sequence"/>
</dbReference>
<sequence>MIRATAMATFWDAGRRACTKYTHVLDHQSLMTNERAPARMRLPRGFSHLRADLGQILRDHRTGVAGVVGPISQDALALSVGITRVALSRIENGHTRPQGHTLDRIMEELELDWPQVATIGDSGSPPRLFDGTLQGTRIYQLCQRLRVEREALGWSLAELSRRSGVSAAQLSRIERAQGGRSGVFTWHPDDLDEPPEDWRVLFGNPVLADLAAGRLDDGSDA</sequence>
<dbReference type="PANTHER" id="PTHR46797:SF1">
    <property type="entry name" value="METHYLPHOSPHONATE SYNTHASE"/>
    <property type="match status" value="1"/>
</dbReference>
<name>A0A1H8K1V9_9SPHN</name>
<dbReference type="InterPro" id="IPR010982">
    <property type="entry name" value="Lambda_DNA-bd_dom_sf"/>
</dbReference>
<feature type="domain" description="HTH cro/C1-type" evidence="2">
    <location>
        <begin position="145"/>
        <end position="175"/>
    </location>
</feature>
<dbReference type="Gene3D" id="1.10.260.40">
    <property type="entry name" value="lambda repressor-like DNA-binding domains"/>
    <property type="match status" value="2"/>
</dbReference>
<dbReference type="EMBL" id="FOCF01000019">
    <property type="protein sequence ID" value="SEN86536.1"/>
    <property type="molecule type" value="Genomic_DNA"/>
</dbReference>
<accession>A0A1H8K1V9</accession>
<proteinExistence type="predicted"/>
<dbReference type="GO" id="GO:0003677">
    <property type="term" value="F:DNA binding"/>
    <property type="evidence" value="ECO:0007669"/>
    <property type="project" value="UniProtKB-KW"/>
</dbReference>
<dbReference type="AlphaFoldDB" id="A0A1H8K1V9"/>
<dbReference type="PROSITE" id="PS50943">
    <property type="entry name" value="HTH_CROC1"/>
    <property type="match status" value="2"/>
</dbReference>
<keyword evidence="4" id="KW-1185">Reference proteome</keyword>
<dbReference type="GO" id="GO:0005829">
    <property type="term" value="C:cytosol"/>
    <property type="evidence" value="ECO:0007669"/>
    <property type="project" value="TreeGrafter"/>
</dbReference>
<feature type="domain" description="HTH cro/C1-type" evidence="2">
    <location>
        <begin position="71"/>
        <end position="116"/>
    </location>
</feature>
<evidence type="ECO:0000259" key="2">
    <source>
        <dbReference type="PROSITE" id="PS50943"/>
    </source>
</evidence>
<dbReference type="SMART" id="SM00530">
    <property type="entry name" value="HTH_XRE"/>
    <property type="match status" value="2"/>
</dbReference>
<dbReference type="GO" id="GO:0003700">
    <property type="term" value="F:DNA-binding transcription factor activity"/>
    <property type="evidence" value="ECO:0007669"/>
    <property type="project" value="TreeGrafter"/>
</dbReference>
<gene>
    <name evidence="3" type="ORF">SAMN05192583_3736</name>
</gene>
<evidence type="ECO:0000256" key="1">
    <source>
        <dbReference type="ARBA" id="ARBA00023125"/>
    </source>
</evidence>
<reference evidence="4" key="1">
    <citation type="submission" date="2016-10" db="EMBL/GenBank/DDBJ databases">
        <authorList>
            <person name="Varghese N."/>
            <person name="Submissions S."/>
        </authorList>
    </citation>
    <scope>NUCLEOTIDE SEQUENCE [LARGE SCALE GENOMIC DNA]</scope>
    <source>
        <strain evidence="4">S6-262</strain>
    </source>
</reference>
<dbReference type="InterPro" id="IPR050807">
    <property type="entry name" value="TransReg_Diox_bact_type"/>
</dbReference>